<accession>A0AAW0QK37</accession>
<dbReference type="AlphaFoldDB" id="A0AAW0QK37"/>
<name>A0AAW0QK37_9PEZI</name>
<dbReference type="SUPFAM" id="SSF48452">
    <property type="entry name" value="TPR-like"/>
    <property type="match status" value="1"/>
</dbReference>
<dbReference type="InterPro" id="IPR011990">
    <property type="entry name" value="TPR-like_helical_dom_sf"/>
</dbReference>
<keyword evidence="3" id="KW-1185">Reference proteome</keyword>
<evidence type="ECO:0000313" key="2">
    <source>
        <dbReference type="EMBL" id="KAK8106352.1"/>
    </source>
</evidence>
<evidence type="ECO:0008006" key="4">
    <source>
        <dbReference type="Google" id="ProtNLM"/>
    </source>
</evidence>
<gene>
    <name evidence="2" type="ORF">PG999_009711</name>
</gene>
<evidence type="ECO:0000313" key="3">
    <source>
        <dbReference type="Proteomes" id="UP001392437"/>
    </source>
</evidence>
<proteinExistence type="predicted"/>
<organism evidence="2 3">
    <name type="scientific">Apiospora kogelbergensis</name>
    <dbReference type="NCBI Taxonomy" id="1337665"/>
    <lineage>
        <taxon>Eukaryota</taxon>
        <taxon>Fungi</taxon>
        <taxon>Dikarya</taxon>
        <taxon>Ascomycota</taxon>
        <taxon>Pezizomycotina</taxon>
        <taxon>Sordariomycetes</taxon>
        <taxon>Xylariomycetidae</taxon>
        <taxon>Amphisphaeriales</taxon>
        <taxon>Apiosporaceae</taxon>
        <taxon>Apiospora</taxon>
    </lineage>
</organism>
<comment type="caution">
    <text evidence="2">The sequence shown here is derived from an EMBL/GenBank/DDBJ whole genome shotgun (WGS) entry which is preliminary data.</text>
</comment>
<protein>
    <recommendedName>
        <fullName evidence="4">Tetratricopeptide repeat-containing protein</fullName>
    </recommendedName>
</protein>
<sequence>MATATPTFFSLELEMNSALALTYLGRYDHANSELAGVLRQVNALQKCHLLDAREERLLSSITQETSFRLAYCLTHEEYIHVSQRHPFQYYKDQRVIQVNTYCIRDLIEAYLGSFVTLQLCTGERQPTRALYRLKKLLEENNEDPVELPLFRSLELTVKITLAKTAMLQGDYKVARSDLLTATEQLQEQFGSEYLTKLEALLYYARSLVCTCNHDKAMGICNEVKHIAEKNFDSRHPLCLEATYIQVLVYRAQGSSVEALYHSQHLLKVAAGISSYDSEHPTVLECVSQIGSLLIYDGKYCSAEGVACLSELAWARCHLGKHKAAEEAIGECLHRQLKFYWPQLGLGDEWDGSSAKDCIYRSGLVNELQAKIKLEKRAAPGTGHNQQLHPDLLYTLYITSQIEMREELPNWGFIDVINSIVLNGFELRLNDGNEDHERTMRARLAIGHAQLAKGRASHDELLWVHRKAHKTFESVLSRFVPGSKRAESHPLALHARRESIMSDIVAQEDPSEAELRATRDRLRDTFSASWRYLGGESPDTLLSLFYLLSLDVILEEAWAAEAKDRLLALLRKPNVLKERFVETLALHERVAKLYWGLEKYDTCRDVVNCMRTLIDTSSIPSNDEMHDAAKTIVERAELLLLSSSSGTEPGREEERAISINDGAKAPPASATHFEFFMRGISYRHKRTSPPVRREANMNAISHANKLLPSHPLHRYLTV</sequence>
<reference evidence="2 3" key="1">
    <citation type="submission" date="2023-01" db="EMBL/GenBank/DDBJ databases">
        <title>Analysis of 21 Apiospora genomes using comparative genomics revels a genus with tremendous synthesis potential of carbohydrate active enzymes and secondary metabolites.</title>
        <authorList>
            <person name="Sorensen T."/>
        </authorList>
    </citation>
    <scope>NUCLEOTIDE SEQUENCE [LARGE SCALE GENOMIC DNA]</scope>
    <source>
        <strain evidence="2 3">CBS 117206</strain>
    </source>
</reference>
<feature type="region of interest" description="Disordered" evidence="1">
    <location>
        <begin position="643"/>
        <end position="665"/>
    </location>
</feature>
<dbReference type="EMBL" id="JAQQWP010000008">
    <property type="protein sequence ID" value="KAK8106352.1"/>
    <property type="molecule type" value="Genomic_DNA"/>
</dbReference>
<dbReference type="Proteomes" id="UP001392437">
    <property type="component" value="Unassembled WGS sequence"/>
</dbReference>
<dbReference type="Gene3D" id="1.25.40.10">
    <property type="entry name" value="Tetratricopeptide repeat domain"/>
    <property type="match status" value="1"/>
</dbReference>
<evidence type="ECO:0000256" key="1">
    <source>
        <dbReference type="SAM" id="MobiDB-lite"/>
    </source>
</evidence>